<proteinExistence type="predicted"/>
<keyword evidence="1" id="KW-0378">Hydrolase</keyword>
<dbReference type="SUPFAM" id="SSF52499">
    <property type="entry name" value="Isochorismatase-like hydrolases"/>
    <property type="match status" value="1"/>
</dbReference>
<name>A0ABQ3CHY5_9ACTN</name>
<dbReference type="Pfam" id="PF00857">
    <property type="entry name" value="Isochorismatase"/>
    <property type="match status" value="1"/>
</dbReference>
<evidence type="ECO:0000256" key="2">
    <source>
        <dbReference type="SAM" id="MobiDB-lite"/>
    </source>
</evidence>
<sequence length="254" mass="28513">MYEPAGRQEATGGTRQYDRPTGVGGGCRFPQRALRAVRSHDTSDGHTLPRTQDGEPSASCTVCRSWLAAHRWNPGRMSKTALIVIDMINTYDHKDADQLIRSAEPVVPVLTDLLRRARGRGVPVIYVNDNFGEWRSHHGELLERALATPHAHLVEPVKPDADSLFVLKARHSIFFETPLHYLLQQQGIDRLVLTGQVTEQCVLYSALDAHIRHFEVIVPHDAVAHIHEDLAQAALRMMERNMGARVCGSRELWV</sequence>
<dbReference type="Gene3D" id="3.40.50.850">
    <property type="entry name" value="Isochorismatase-like"/>
    <property type="match status" value="1"/>
</dbReference>
<dbReference type="PANTHER" id="PTHR43540">
    <property type="entry name" value="PEROXYUREIDOACRYLATE/UREIDOACRYLATE AMIDOHYDROLASE-RELATED"/>
    <property type="match status" value="1"/>
</dbReference>
<accession>A0ABQ3CHY5</accession>
<keyword evidence="5" id="KW-1185">Reference proteome</keyword>
<dbReference type="InterPro" id="IPR050272">
    <property type="entry name" value="Isochorismatase-like_hydrls"/>
</dbReference>
<evidence type="ECO:0000256" key="1">
    <source>
        <dbReference type="ARBA" id="ARBA00022801"/>
    </source>
</evidence>
<evidence type="ECO:0000313" key="4">
    <source>
        <dbReference type="EMBL" id="GHA13983.1"/>
    </source>
</evidence>
<dbReference type="InterPro" id="IPR036380">
    <property type="entry name" value="Isochorismatase-like_sf"/>
</dbReference>
<comment type="caution">
    <text evidence="4">The sequence shown here is derived from an EMBL/GenBank/DDBJ whole genome shotgun (WGS) entry which is preliminary data.</text>
</comment>
<gene>
    <name evidence="4" type="ORF">GCM10010345_18120</name>
</gene>
<dbReference type="CDD" id="cd00431">
    <property type="entry name" value="cysteine_hydrolases"/>
    <property type="match status" value="1"/>
</dbReference>
<evidence type="ECO:0000313" key="5">
    <source>
        <dbReference type="Proteomes" id="UP000653644"/>
    </source>
</evidence>
<feature type="domain" description="Isochorismatase-like" evidence="3">
    <location>
        <begin position="80"/>
        <end position="249"/>
    </location>
</feature>
<dbReference type="InterPro" id="IPR000868">
    <property type="entry name" value="Isochorismatase-like_dom"/>
</dbReference>
<protein>
    <recommendedName>
        <fullName evidence="3">Isochorismatase-like domain-containing protein</fullName>
    </recommendedName>
</protein>
<feature type="region of interest" description="Disordered" evidence="2">
    <location>
        <begin position="1"/>
        <end position="57"/>
    </location>
</feature>
<dbReference type="Proteomes" id="UP000653644">
    <property type="component" value="Unassembled WGS sequence"/>
</dbReference>
<evidence type="ECO:0000259" key="3">
    <source>
        <dbReference type="Pfam" id="PF00857"/>
    </source>
</evidence>
<dbReference type="PANTHER" id="PTHR43540:SF6">
    <property type="entry name" value="ISOCHORISMATASE-LIKE DOMAIN-CONTAINING PROTEIN"/>
    <property type="match status" value="1"/>
</dbReference>
<dbReference type="EMBL" id="BMVN01000005">
    <property type="protein sequence ID" value="GHA13983.1"/>
    <property type="molecule type" value="Genomic_DNA"/>
</dbReference>
<reference evidence="5" key="1">
    <citation type="journal article" date="2019" name="Int. J. Syst. Evol. Microbiol.">
        <title>The Global Catalogue of Microorganisms (GCM) 10K type strain sequencing project: providing services to taxonomists for standard genome sequencing and annotation.</title>
        <authorList>
            <consortium name="The Broad Institute Genomics Platform"/>
            <consortium name="The Broad Institute Genome Sequencing Center for Infectious Disease"/>
            <person name="Wu L."/>
            <person name="Ma J."/>
        </authorList>
    </citation>
    <scope>NUCLEOTIDE SEQUENCE [LARGE SCALE GENOMIC DNA]</scope>
    <source>
        <strain evidence="5">JCM 4733</strain>
    </source>
</reference>
<organism evidence="4 5">
    <name type="scientific">Streptomyces canarius</name>
    <dbReference type="NCBI Taxonomy" id="285453"/>
    <lineage>
        <taxon>Bacteria</taxon>
        <taxon>Bacillati</taxon>
        <taxon>Actinomycetota</taxon>
        <taxon>Actinomycetes</taxon>
        <taxon>Kitasatosporales</taxon>
        <taxon>Streptomycetaceae</taxon>
        <taxon>Streptomyces</taxon>
    </lineage>
</organism>